<dbReference type="PANTHER" id="PTHR23128:SF139">
    <property type="entry name" value="SERPENTINE RECEPTOR CLASS EPSILON-1-RELATED"/>
    <property type="match status" value="1"/>
</dbReference>
<evidence type="ECO:0000256" key="2">
    <source>
        <dbReference type="SAM" id="Phobius"/>
    </source>
</evidence>
<keyword evidence="2" id="KW-0812">Transmembrane</keyword>
<feature type="transmembrane region" description="Helical" evidence="2">
    <location>
        <begin position="125"/>
        <end position="144"/>
    </location>
</feature>
<evidence type="ECO:0000313" key="4">
    <source>
        <dbReference type="WBParaSite" id="Gr19_v10_g6218.t1"/>
    </source>
</evidence>
<organism evidence="3 4">
    <name type="scientific">Globodera rostochiensis</name>
    <name type="common">Golden nematode worm</name>
    <name type="synonym">Heterodera rostochiensis</name>
    <dbReference type="NCBI Taxonomy" id="31243"/>
    <lineage>
        <taxon>Eukaryota</taxon>
        <taxon>Metazoa</taxon>
        <taxon>Ecdysozoa</taxon>
        <taxon>Nematoda</taxon>
        <taxon>Chromadorea</taxon>
        <taxon>Rhabditida</taxon>
        <taxon>Tylenchina</taxon>
        <taxon>Tylenchomorpha</taxon>
        <taxon>Tylenchoidea</taxon>
        <taxon>Heteroderidae</taxon>
        <taxon>Heteroderinae</taxon>
        <taxon>Globodera</taxon>
    </lineage>
</organism>
<feature type="transmembrane region" description="Helical" evidence="2">
    <location>
        <begin position="211"/>
        <end position="231"/>
    </location>
</feature>
<protein>
    <submittedName>
        <fullName evidence="4">Gustatory receptor</fullName>
    </submittedName>
</protein>
<sequence>MIAVDDGFALKLNIVLALMELLINLASLPASALNSFLVARTQLIHLNMKFILVYQSACLLVRGFGRFIICLGKLAIDPINAEHSEPARTIYLLGVYNRNFLAHVLIIERIMATVWLSTYEKQKRWLFSLLWSPLVFFAALFNIIMMGNSTSTLFNIVTNSSILIIGLLEFLLFVWIWHFNRRIYIRGFQNRVPSLSEKYQLSENIRIGRQLTPALICHFLCLFMNVLKLYWSQFEVPGYDYLLPVTTLLGSFLGLLIEITTIQFHPFLKRHLCRVLYRIFAFFCIQQLSRSNRLSSTLAQCPDRRMGQQNVNNRLGRSSIALQDIISGEVMPTSMEPERHFALLQKAWNAGPIPK</sequence>
<dbReference type="GO" id="GO:0016020">
    <property type="term" value="C:membrane"/>
    <property type="evidence" value="ECO:0007669"/>
    <property type="project" value="InterPro"/>
</dbReference>
<feature type="transmembrane region" description="Helical" evidence="2">
    <location>
        <begin position="51"/>
        <end position="76"/>
    </location>
</feature>
<dbReference type="AlphaFoldDB" id="A0A914I3A9"/>
<name>A0A914I3A9_GLORO</name>
<proteinExistence type="inferred from homology"/>
<dbReference type="Proteomes" id="UP000887572">
    <property type="component" value="Unplaced"/>
</dbReference>
<dbReference type="WBParaSite" id="Gr19_v10_g6218.t1">
    <property type="protein sequence ID" value="Gr19_v10_g6218.t1"/>
    <property type="gene ID" value="Gr19_v10_g6218"/>
</dbReference>
<dbReference type="InterPro" id="IPR004151">
    <property type="entry name" value="7TM_GPCR_serpentine_rcpt_Sre"/>
</dbReference>
<accession>A0A914I3A9</accession>
<feature type="transmembrane region" description="Helical" evidence="2">
    <location>
        <begin position="156"/>
        <end position="177"/>
    </location>
</feature>
<dbReference type="GO" id="GO:0007606">
    <property type="term" value="P:sensory perception of chemical stimulus"/>
    <property type="evidence" value="ECO:0007669"/>
    <property type="project" value="InterPro"/>
</dbReference>
<evidence type="ECO:0000313" key="3">
    <source>
        <dbReference type="Proteomes" id="UP000887572"/>
    </source>
</evidence>
<dbReference type="PANTHER" id="PTHR23128">
    <property type="entry name" value="SERPENTINE RECEPTOR, CLASS E (EPSILON)-RELATED"/>
    <property type="match status" value="1"/>
</dbReference>
<evidence type="ECO:0000256" key="1">
    <source>
        <dbReference type="ARBA" id="ARBA00006803"/>
    </source>
</evidence>
<feature type="transmembrane region" description="Helical" evidence="2">
    <location>
        <begin position="100"/>
        <end position="118"/>
    </location>
</feature>
<feature type="transmembrane region" description="Helical" evidence="2">
    <location>
        <begin position="14"/>
        <end position="39"/>
    </location>
</feature>
<feature type="transmembrane region" description="Helical" evidence="2">
    <location>
        <begin position="243"/>
        <end position="268"/>
    </location>
</feature>
<comment type="similarity">
    <text evidence="1">Belongs to the nematode receptor-like protein sre family.</text>
</comment>
<keyword evidence="2" id="KW-0472">Membrane</keyword>
<dbReference type="Pfam" id="PF03125">
    <property type="entry name" value="Sre"/>
    <property type="match status" value="1"/>
</dbReference>
<reference evidence="4" key="1">
    <citation type="submission" date="2022-11" db="UniProtKB">
        <authorList>
            <consortium name="WormBaseParasite"/>
        </authorList>
    </citation>
    <scope>IDENTIFICATION</scope>
</reference>
<keyword evidence="3" id="KW-1185">Reference proteome</keyword>
<keyword evidence="2" id="KW-1133">Transmembrane helix</keyword>